<evidence type="ECO:0000256" key="5">
    <source>
        <dbReference type="SAM" id="MobiDB-lite"/>
    </source>
</evidence>
<dbReference type="GeneTree" id="ENSGT00940000161406"/>
<proteinExistence type="predicted"/>
<feature type="region of interest" description="Disordered" evidence="5">
    <location>
        <begin position="593"/>
        <end position="632"/>
    </location>
</feature>
<dbReference type="SMART" id="SM00608">
    <property type="entry name" value="ACR"/>
    <property type="match status" value="1"/>
</dbReference>
<dbReference type="Ensembl" id="ENSOANT00000048283.1">
    <property type="protein sequence ID" value="ENSOANP00000051476.1"/>
    <property type="gene ID" value="ENSOANG00000008021.2"/>
</dbReference>
<dbReference type="InterPro" id="IPR006586">
    <property type="entry name" value="ADAM_Cys-rich"/>
</dbReference>
<dbReference type="GO" id="GO:0046872">
    <property type="term" value="F:metal ion binding"/>
    <property type="evidence" value="ECO:0007669"/>
    <property type="project" value="UniProtKB-KW"/>
</dbReference>
<dbReference type="InterPro" id="IPR036436">
    <property type="entry name" value="Disintegrin_dom_sf"/>
</dbReference>
<evidence type="ECO:0008006" key="11">
    <source>
        <dbReference type="Google" id="ProtNLM"/>
    </source>
</evidence>
<reference evidence="9" key="3">
    <citation type="submission" date="2025-09" db="UniProtKB">
        <authorList>
            <consortium name="Ensembl"/>
        </authorList>
    </citation>
    <scope>IDENTIFICATION</scope>
    <source>
        <strain evidence="9">Glennie</strain>
    </source>
</reference>
<dbReference type="AlphaFoldDB" id="A0A6I8PFV8"/>
<keyword evidence="4" id="KW-0479">Metal-binding</keyword>
<dbReference type="CDD" id="cd04269">
    <property type="entry name" value="ZnMc_adamalysin_II_like"/>
    <property type="match status" value="1"/>
</dbReference>
<feature type="domain" description="Peptidase M12B" evidence="8">
    <location>
        <begin position="80"/>
        <end position="275"/>
    </location>
</feature>
<evidence type="ECO:0000256" key="6">
    <source>
        <dbReference type="SAM" id="Phobius"/>
    </source>
</evidence>
<keyword evidence="10" id="KW-1185">Reference proteome</keyword>
<dbReference type="PROSITE" id="PS50215">
    <property type="entry name" value="ADAM_MEPRO"/>
    <property type="match status" value="1"/>
</dbReference>
<sequence>MFVFLSTHRGYFKRRDQRYLIEPLKFTDQKEHAVLKYGDKTQSAVNDTCGVHHLSKRQAGVQTSKSDLKPELQTYLQQKKHIELFIVADNAMYHRSKRKQRSLRNRIFGMVNFVNMIYKTLDIQVVLVGLEIWTNGDEVEVNSDLGTTLLHFGSWQETVLKKRKNFDHAQLLSGKWLSQKVQGIAYPWGMCTPYHSTSVAKDHSYDANMVADTIAHELAHSIGMQHDTYSCPCPYGRCVMDGGISIPSQGFSKCNHNQFHQYLLDFRPKCILNAPLSRDIVTHPRCGNRILEEGEECDCGSPQDCTNVCCEAKTCTRKPGFTCGEGECCEGCHLKKAGTMCRPAKDECDIPEMCDGLSFRCPQDRFQVNGFPCKTTEGYCFNGKCPTRDSQCLEIFKGESEGGHDICYRRNSGGDKFGYCKKVNNRFIPCAEKDLKCGKIYCSGGMYLPSYGEDRIYYIKIKEENIIVECKAFFLLGHSEDIGLVAPGTKCGDGKVCSNGECVDIERAYKLTNCSSHCKGHVVCDHELHCQCEERWAPSKCEDHMVTASFSIVAGVLVTAAVLTVVIALLVWHKISAKQKQVQRQPSAISGIDNEGYAWPEPQMNGPQDLPHGLPTEGNPPSALEDSSTEYSSPHYITMPLPLPLLPTLIAPFSPRISLPELDQGPHGSYSRSSTDRQ</sequence>
<dbReference type="SMART" id="SM00050">
    <property type="entry name" value="DISIN"/>
    <property type="match status" value="1"/>
</dbReference>
<feature type="binding site" evidence="4">
    <location>
        <position position="220"/>
    </location>
    <ligand>
        <name>Zn(2+)</name>
        <dbReference type="ChEBI" id="CHEBI:29105"/>
        <note>catalytic</note>
    </ligand>
</feature>
<evidence type="ECO:0000256" key="3">
    <source>
        <dbReference type="PROSITE-ProRule" id="PRU00068"/>
    </source>
</evidence>
<dbReference type="Bgee" id="ENSOANG00000008021">
    <property type="expression patterns" value="Expressed in ovary and 2 other cell types or tissues"/>
</dbReference>
<feature type="active site" evidence="4">
    <location>
        <position position="217"/>
    </location>
</feature>
<feature type="disulfide bond" evidence="4">
    <location>
        <begin position="233"/>
        <end position="238"/>
    </location>
</feature>
<feature type="transmembrane region" description="Helical" evidence="6">
    <location>
        <begin position="548"/>
        <end position="572"/>
    </location>
</feature>
<organism evidence="9 10">
    <name type="scientific">Ornithorhynchus anatinus</name>
    <name type="common">Duckbill platypus</name>
    <dbReference type="NCBI Taxonomy" id="9258"/>
    <lineage>
        <taxon>Eukaryota</taxon>
        <taxon>Metazoa</taxon>
        <taxon>Chordata</taxon>
        <taxon>Craniata</taxon>
        <taxon>Vertebrata</taxon>
        <taxon>Euteleostomi</taxon>
        <taxon>Mammalia</taxon>
        <taxon>Monotremata</taxon>
        <taxon>Ornithorhynchidae</taxon>
        <taxon>Ornithorhynchus</taxon>
    </lineage>
</organism>
<dbReference type="Gene3D" id="4.10.70.10">
    <property type="entry name" value="Disintegrin domain"/>
    <property type="match status" value="1"/>
</dbReference>
<feature type="disulfide bond" evidence="3">
    <location>
        <begin position="341"/>
        <end position="361"/>
    </location>
</feature>
<evidence type="ECO:0000259" key="8">
    <source>
        <dbReference type="PROSITE" id="PS50215"/>
    </source>
</evidence>
<dbReference type="Gene3D" id="3.40.390.10">
    <property type="entry name" value="Collagenase (Catalytic Domain)"/>
    <property type="match status" value="1"/>
</dbReference>
<dbReference type="Pfam" id="PF01421">
    <property type="entry name" value="Reprolysin"/>
    <property type="match status" value="1"/>
</dbReference>
<feature type="binding site" evidence="4">
    <location>
        <position position="226"/>
    </location>
    <ligand>
        <name>Zn(2+)</name>
        <dbReference type="ChEBI" id="CHEBI:29105"/>
        <note>catalytic</note>
    </ligand>
</feature>
<feature type="domain" description="Disintegrin" evidence="7">
    <location>
        <begin position="283"/>
        <end position="369"/>
    </location>
</feature>
<keyword evidence="6" id="KW-0812">Transmembrane</keyword>
<dbReference type="InterPro" id="IPR024079">
    <property type="entry name" value="MetalloPept_cat_dom_sf"/>
</dbReference>
<reference evidence="9 10" key="1">
    <citation type="journal article" date="2008" name="Nature">
        <title>Genome analysis of the platypus reveals unique signatures of evolution.</title>
        <authorList>
            <person name="Warren W.C."/>
            <person name="Hillier L.W."/>
            <person name="Marshall Graves J.A."/>
            <person name="Birney E."/>
            <person name="Ponting C.P."/>
            <person name="Grutzner F."/>
            <person name="Belov K."/>
            <person name="Miller W."/>
            <person name="Clarke L."/>
            <person name="Chinwalla A.T."/>
            <person name="Yang S.P."/>
            <person name="Heger A."/>
            <person name="Locke D.P."/>
            <person name="Miethke P."/>
            <person name="Waters P.D."/>
            <person name="Veyrunes F."/>
            <person name="Fulton L."/>
            <person name="Fulton B."/>
            <person name="Graves T."/>
            <person name="Wallis J."/>
            <person name="Puente X.S."/>
            <person name="Lopez-Otin C."/>
            <person name="Ordonez G.R."/>
            <person name="Eichler E.E."/>
            <person name="Chen L."/>
            <person name="Cheng Z."/>
            <person name="Deakin J.E."/>
            <person name="Alsop A."/>
            <person name="Thompson K."/>
            <person name="Kirby P."/>
            <person name="Papenfuss A.T."/>
            <person name="Wakefield M.J."/>
            <person name="Olender T."/>
            <person name="Lancet D."/>
            <person name="Huttley G.A."/>
            <person name="Smit A.F."/>
            <person name="Pask A."/>
            <person name="Temple-Smith P."/>
            <person name="Batzer M.A."/>
            <person name="Walker J.A."/>
            <person name="Konkel M.K."/>
            <person name="Harris R.S."/>
            <person name="Whittington C.M."/>
            <person name="Wong E.S."/>
            <person name="Gemmell N.J."/>
            <person name="Buschiazzo E."/>
            <person name="Vargas Jentzsch I.M."/>
            <person name="Merkel A."/>
            <person name="Schmitz J."/>
            <person name="Zemann A."/>
            <person name="Churakov G."/>
            <person name="Kriegs J.O."/>
            <person name="Brosius J."/>
            <person name="Murchison E.P."/>
            <person name="Sachidanandam R."/>
            <person name="Smith C."/>
            <person name="Hannon G.J."/>
            <person name="Tsend-Ayush E."/>
            <person name="McMillan D."/>
            <person name="Attenborough R."/>
            <person name="Rens W."/>
            <person name="Ferguson-Smith M."/>
            <person name="Lefevre C.M."/>
            <person name="Sharp J.A."/>
            <person name="Nicholas K.R."/>
            <person name="Ray D.A."/>
            <person name="Kube M."/>
            <person name="Reinhardt R."/>
            <person name="Pringle T.H."/>
            <person name="Taylor J."/>
            <person name="Jones R.C."/>
            <person name="Nixon B."/>
            <person name="Dacheux J.L."/>
            <person name="Niwa H."/>
            <person name="Sekita Y."/>
            <person name="Huang X."/>
            <person name="Stark A."/>
            <person name="Kheradpour P."/>
            <person name="Kellis M."/>
            <person name="Flicek P."/>
            <person name="Chen Y."/>
            <person name="Webber C."/>
            <person name="Hardison R."/>
            <person name="Nelson J."/>
            <person name="Hallsworth-Pepin K."/>
            <person name="Delehaunty K."/>
            <person name="Markovic C."/>
            <person name="Minx P."/>
            <person name="Feng Y."/>
            <person name="Kremitzki C."/>
            <person name="Mitreva M."/>
            <person name="Glasscock J."/>
            <person name="Wylie T."/>
            <person name="Wohldmann P."/>
            <person name="Thiru P."/>
            <person name="Nhan M.N."/>
            <person name="Pohl C.S."/>
            <person name="Smith S.M."/>
            <person name="Hou S."/>
            <person name="Nefedov M."/>
            <person name="de Jong P.J."/>
            <person name="Renfree M.B."/>
            <person name="Mardis E.R."/>
            <person name="Wilson R.K."/>
        </authorList>
    </citation>
    <scope>NUCLEOTIDE SEQUENCE [LARGE SCALE GENOMIC DNA]</scope>
    <source>
        <strain evidence="9 10">Glennie</strain>
    </source>
</reference>
<dbReference type="GO" id="GO:0004222">
    <property type="term" value="F:metalloendopeptidase activity"/>
    <property type="evidence" value="ECO:0007669"/>
    <property type="project" value="InterPro"/>
</dbReference>
<keyword evidence="2 4" id="KW-1015">Disulfide bond</keyword>
<dbReference type="InterPro" id="IPR001762">
    <property type="entry name" value="Disintegrin_dom"/>
</dbReference>
<dbReference type="FunFam" id="3.40.390.10:FF:000002">
    <property type="entry name" value="Disintegrin and metalloproteinase domain-containing protein 22"/>
    <property type="match status" value="1"/>
</dbReference>
<evidence type="ECO:0000256" key="2">
    <source>
        <dbReference type="ARBA" id="ARBA00023157"/>
    </source>
</evidence>
<feature type="binding site" evidence="4">
    <location>
        <position position="216"/>
    </location>
    <ligand>
        <name>Zn(2+)</name>
        <dbReference type="ChEBI" id="CHEBI:29105"/>
        <note>catalytic</note>
    </ligand>
</feature>
<comment type="caution">
    <text evidence="4">Lacks conserved residue(s) required for the propagation of feature annotation.</text>
</comment>
<dbReference type="InterPro" id="IPR034027">
    <property type="entry name" value="Reprolysin_adamalysin"/>
</dbReference>
<keyword evidence="4" id="KW-0862">Zinc</keyword>
<comment type="subcellular location">
    <subcellularLocation>
        <location evidence="1">Membrane</location>
        <topology evidence="1">Single-pass membrane protein</topology>
    </subcellularLocation>
</comment>
<dbReference type="GO" id="GO:0006508">
    <property type="term" value="P:proteolysis"/>
    <property type="evidence" value="ECO:0007669"/>
    <property type="project" value="InterPro"/>
</dbReference>
<dbReference type="GO" id="GO:0016020">
    <property type="term" value="C:membrane"/>
    <property type="evidence" value="ECO:0007669"/>
    <property type="project" value="UniProtKB-SubCell"/>
</dbReference>
<dbReference type="FunFam" id="4.10.70.10:FF:000001">
    <property type="entry name" value="Disintegrin and metalloproteinase domain-containing protein 22"/>
    <property type="match status" value="1"/>
</dbReference>
<dbReference type="PRINTS" id="PR00289">
    <property type="entry name" value="DISINTEGRIN"/>
</dbReference>
<dbReference type="PANTHER" id="PTHR11905">
    <property type="entry name" value="ADAM A DISINTEGRIN AND METALLOPROTEASE DOMAIN"/>
    <property type="match status" value="1"/>
</dbReference>
<dbReference type="SUPFAM" id="SSF57552">
    <property type="entry name" value="Blood coagulation inhibitor (disintegrin)"/>
    <property type="match status" value="1"/>
</dbReference>
<evidence type="ECO:0000256" key="4">
    <source>
        <dbReference type="PROSITE-ProRule" id="PRU00276"/>
    </source>
</evidence>
<keyword evidence="6" id="KW-0472">Membrane</keyword>
<keyword evidence="6" id="KW-1133">Transmembrane helix</keyword>
<dbReference type="PANTHER" id="PTHR11905:SF21">
    <property type="entry name" value="DISINTEGRIN AND METALLOPROTEINASE DOMAIN-CONTAINING PROTEIN 7"/>
    <property type="match status" value="1"/>
</dbReference>
<dbReference type="Pfam" id="PF08516">
    <property type="entry name" value="ADAM_CR"/>
    <property type="match status" value="1"/>
</dbReference>
<feature type="region of interest" description="Disordered" evidence="5">
    <location>
        <begin position="657"/>
        <end position="678"/>
    </location>
</feature>
<dbReference type="PROSITE" id="PS50214">
    <property type="entry name" value="DISINTEGRIN_2"/>
    <property type="match status" value="1"/>
</dbReference>
<dbReference type="Pfam" id="PF00200">
    <property type="entry name" value="Disintegrin"/>
    <property type="match status" value="1"/>
</dbReference>
<evidence type="ECO:0000259" key="7">
    <source>
        <dbReference type="PROSITE" id="PS50214"/>
    </source>
</evidence>
<name>A0A6I8PFV8_ORNAN</name>
<evidence type="ECO:0000313" key="10">
    <source>
        <dbReference type="Proteomes" id="UP000002279"/>
    </source>
</evidence>
<dbReference type="SUPFAM" id="SSF55486">
    <property type="entry name" value="Metalloproteases ('zincins'), catalytic domain"/>
    <property type="match status" value="1"/>
</dbReference>
<protein>
    <recommendedName>
        <fullName evidence="11">ADAM metallopeptidase domain 7</fullName>
    </recommendedName>
</protein>
<dbReference type="Proteomes" id="UP000002279">
    <property type="component" value="Chromosome 5"/>
</dbReference>
<evidence type="ECO:0000256" key="1">
    <source>
        <dbReference type="ARBA" id="ARBA00004167"/>
    </source>
</evidence>
<dbReference type="InterPro" id="IPR001590">
    <property type="entry name" value="Peptidase_M12B"/>
</dbReference>
<evidence type="ECO:0000313" key="9">
    <source>
        <dbReference type="Ensembl" id="ENSOANP00000051476.1"/>
    </source>
</evidence>
<reference evidence="9" key="2">
    <citation type="submission" date="2025-08" db="UniProtKB">
        <authorList>
            <consortium name="Ensembl"/>
        </authorList>
    </citation>
    <scope>IDENTIFICATION</scope>
    <source>
        <strain evidence="9">Glennie</strain>
    </source>
</reference>
<accession>A0A6I8PFV8</accession>